<dbReference type="RefSeq" id="WP_189608628.1">
    <property type="nucleotide sequence ID" value="NZ_BMXR01000005.1"/>
</dbReference>
<organism evidence="1 2">
    <name type="scientific">Saccharospirillum salsuginis</name>
    <dbReference type="NCBI Taxonomy" id="418750"/>
    <lineage>
        <taxon>Bacteria</taxon>
        <taxon>Pseudomonadati</taxon>
        <taxon>Pseudomonadota</taxon>
        <taxon>Gammaproteobacteria</taxon>
        <taxon>Oceanospirillales</taxon>
        <taxon>Saccharospirillaceae</taxon>
        <taxon>Saccharospirillum</taxon>
    </lineage>
</organism>
<evidence type="ECO:0008006" key="3">
    <source>
        <dbReference type="Google" id="ProtNLM"/>
    </source>
</evidence>
<name>A0A918NAV9_9GAMM</name>
<comment type="caution">
    <text evidence="1">The sequence shown here is derived from an EMBL/GenBank/DDBJ whole genome shotgun (WGS) entry which is preliminary data.</text>
</comment>
<proteinExistence type="predicted"/>
<dbReference type="Proteomes" id="UP000626148">
    <property type="component" value="Unassembled WGS sequence"/>
</dbReference>
<reference evidence="1" key="2">
    <citation type="submission" date="2020-09" db="EMBL/GenBank/DDBJ databases">
        <authorList>
            <person name="Sun Q."/>
            <person name="Kim S."/>
        </authorList>
    </citation>
    <scope>NUCLEOTIDE SEQUENCE</scope>
    <source>
        <strain evidence="1">KCTC 22169</strain>
    </source>
</reference>
<protein>
    <recommendedName>
        <fullName evidence="3">HNH endonuclease</fullName>
    </recommendedName>
</protein>
<keyword evidence="2" id="KW-1185">Reference proteome</keyword>
<reference evidence="1" key="1">
    <citation type="journal article" date="2014" name="Int. J. Syst. Evol. Microbiol.">
        <title>Complete genome sequence of Corynebacterium casei LMG S-19264T (=DSM 44701T), isolated from a smear-ripened cheese.</title>
        <authorList>
            <consortium name="US DOE Joint Genome Institute (JGI-PGF)"/>
            <person name="Walter F."/>
            <person name="Albersmeier A."/>
            <person name="Kalinowski J."/>
            <person name="Ruckert C."/>
        </authorList>
    </citation>
    <scope>NUCLEOTIDE SEQUENCE</scope>
    <source>
        <strain evidence="1">KCTC 22169</strain>
    </source>
</reference>
<gene>
    <name evidence="1" type="ORF">GCM10007392_22340</name>
</gene>
<dbReference type="AlphaFoldDB" id="A0A918NAV9"/>
<evidence type="ECO:0000313" key="1">
    <source>
        <dbReference type="EMBL" id="GGX54491.1"/>
    </source>
</evidence>
<accession>A0A918NAV9</accession>
<dbReference type="EMBL" id="BMXR01000005">
    <property type="protein sequence ID" value="GGX54491.1"/>
    <property type="molecule type" value="Genomic_DNA"/>
</dbReference>
<sequence>MVSKKRSCAFCGEQNNLTREHIFPNGVIRTYEEALLSLNDKSDRYFKADLVVKDVCESCNNGALSVIDGYFVKLFESHMHPPLLPGDSAEFEFNYNYLLRELLKISYNSARASADGFRAVAALRKYVPYILGNVSYTPDVILRLQIVTSSKRFNTHTNQIDGTMDAELLRSCKISYNGPQHSNFMIRLIALNSFWFYLIIPLKSVSSSKKETFINGFKDNIRLSGVPINSTMDFVSIPKEKTTYMHPGLLESMSRKHV</sequence>
<evidence type="ECO:0000313" key="2">
    <source>
        <dbReference type="Proteomes" id="UP000626148"/>
    </source>
</evidence>